<dbReference type="InterPro" id="IPR011008">
    <property type="entry name" value="Dimeric_a/b-barrel"/>
</dbReference>
<dbReference type="GO" id="GO:0004497">
    <property type="term" value="F:monooxygenase activity"/>
    <property type="evidence" value="ECO:0007669"/>
    <property type="project" value="UniProtKB-KW"/>
</dbReference>
<comment type="caution">
    <text evidence="2">The sequence shown here is derived from an EMBL/GenBank/DDBJ whole genome shotgun (WGS) entry which is preliminary data.</text>
</comment>
<organism evidence="2 3">
    <name type="scientific">Nocardia mexicana</name>
    <dbReference type="NCBI Taxonomy" id="279262"/>
    <lineage>
        <taxon>Bacteria</taxon>
        <taxon>Bacillati</taxon>
        <taxon>Actinomycetota</taxon>
        <taxon>Actinomycetes</taxon>
        <taxon>Mycobacteriales</taxon>
        <taxon>Nocardiaceae</taxon>
        <taxon>Nocardia</taxon>
    </lineage>
</organism>
<dbReference type="InterPro" id="IPR007138">
    <property type="entry name" value="ABM_dom"/>
</dbReference>
<dbReference type="Pfam" id="PF03992">
    <property type="entry name" value="ABM"/>
    <property type="match status" value="1"/>
</dbReference>
<proteinExistence type="predicted"/>
<dbReference type="SUPFAM" id="SSF54909">
    <property type="entry name" value="Dimeric alpha+beta barrel"/>
    <property type="match status" value="1"/>
</dbReference>
<evidence type="ECO:0000313" key="2">
    <source>
        <dbReference type="EMBL" id="RDI47020.1"/>
    </source>
</evidence>
<protein>
    <submittedName>
        <fullName evidence="2">Quinol monooxygenase YgiN</fullName>
    </submittedName>
</protein>
<sequence>MTLVSENSLYALVVKFDLQDSEKAAAFDRLVAETVRGITEHEPGTLVYSTHTVEGEPLSRIFYEVYRDREAFEEHERQPHTKHFLSKRADFTSAVRVEFLTPAAAKGLPAAG</sequence>
<dbReference type="EMBL" id="QQAZ01000009">
    <property type="protein sequence ID" value="RDI47020.1"/>
    <property type="molecule type" value="Genomic_DNA"/>
</dbReference>
<feature type="domain" description="ABM" evidence="1">
    <location>
        <begin position="10"/>
        <end position="99"/>
    </location>
</feature>
<dbReference type="Proteomes" id="UP000255355">
    <property type="component" value="Unassembled WGS sequence"/>
</dbReference>
<accession>A0A370GUR7</accession>
<dbReference type="Gene3D" id="3.30.70.100">
    <property type="match status" value="1"/>
</dbReference>
<evidence type="ECO:0000313" key="3">
    <source>
        <dbReference type="Proteomes" id="UP000255355"/>
    </source>
</evidence>
<evidence type="ECO:0000259" key="1">
    <source>
        <dbReference type="PROSITE" id="PS51725"/>
    </source>
</evidence>
<keyword evidence="2" id="KW-0560">Oxidoreductase</keyword>
<gene>
    <name evidence="2" type="ORF">DFR68_10915</name>
</gene>
<dbReference type="AlphaFoldDB" id="A0A370GUR7"/>
<dbReference type="PROSITE" id="PS51725">
    <property type="entry name" value="ABM"/>
    <property type="match status" value="1"/>
</dbReference>
<keyword evidence="3" id="KW-1185">Reference proteome</keyword>
<dbReference type="STRING" id="1210089.GCA_001613165_06774"/>
<keyword evidence="2" id="KW-0503">Monooxygenase</keyword>
<name>A0A370GUR7_9NOCA</name>
<reference evidence="2 3" key="1">
    <citation type="submission" date="2018-07" db="EMBL/GenBank/DDBJ databases">
        <title>Genomic Encyclopedia of Type Strains, Phase IV (KMG-IV): sequencing the most valuable type-strain genomes for metagenomic binning, comparative biology and taxonomic classification.</title>
        <authorList>
            <person name="Goeker M."/>
        </authorList>
    </citation>
    <scope>NUCLEOTIDE SEQUENCE [LARGE SCALE GENOMIC DNA]</scope>
    <source>
        <strain evidence="2 3">DSM 44952</strain>
    </source>
</reference>